<evidence type="ECO:0000313" key="2">
    <source>
        <dbReference type="Proteomes" id="UP001341840"/>
    </source>
</evidence>
<dbReference type="EMBL" id="JASCZI010090784">
    <property type="protein sequence ID" value="MED6146478.1"/>
    <property type="molecule type" value="Genomic_DNA"/>
</dbReference>
<proteinExistence type="predicted"/>
<gene>
    <name evidence="1" type="ORF">PIB30_034801</name>
</gene>
<evidence type="ECO:0000313" key="1">
    <source>
        <dbReference type="EMBL" id="MED6146478.1"/>
    </source>
</evidence>
<sequence>MRTAVAGQRQNTMKHRMVRRWSDEGRQQRGHNLAAKEARLGKLLRFLEGERVRGRKRRGSLSKRHRLALNSKLLGQLFDMSYANLHVTMEYRTGHWKIMIYKTLKNDAKYYLYVLRHGNHIASATLSRNRSNGDHITGGLENL</sequence>
<comment type="caution">
    <text evidence="1">The sequence shown here is derived from an EMBL/GenBank/DDBJ whole genome shotgun (WGS) entry which is preliminary data.</text>
</comment>
<organism evidence="1 2">
    <name type="scientific">Stylosanthes scabra</name>
    <dbReference type="NCBI Taxonomy" id="79078"/>
    <lineage>
        <taxon>Eukaryota</taxon>
        <taxon>Viridiplantae</taxon>
        <taxon>Streptophyta</taxon>
        <taxon>Embryophyta</taxon>
        <taxon>Tracheophyta</taxon>
        <taxon>Spermatophyta</taxon>
        <taxon>Magnoliopsida</taxon>
        <taxon>eudicotyledons</taxon>
        <taxon>Gunneridae</taxon>
        <taxon>Pentapetalae</taxon>
        <taxon>rosids</taxon>
        <taxon>fabids</taxon>
        <taxon>Fabales</taxon>
        <taxon>Fabaceae</taxon>
        <taxon>Papilionoideae</taxon>
        <taxon>50 kb inversion clade</taxon>
        <taxon>dalbergioids sensu lato</taxon>
        <taxon>Dalbergieae</taxon>
        <taxon>Pterocarpus clade</taxon>
        <taxon>Stylosanthes</taxon>
    </lineage>
</organism>
<accession>A0ABU6TF35</accession>
<name>A0ABU6TF35_9FABA</name>
<dbReference type="Proteomes" id="UP001341840">
    <property type="component" value="Unassembled WGS sequence"/>
</dbReference>
<protein>
    <submittedName>
        <fullName evidence="1">Uncharacterized protein</fullName>
    </submittedName>
</protein>
<keyword evidence="2" id="KW-1185">Reference proteome</keyword>
<reference evidence="1 2" key="1">
    <citation type="journal article" date="2023" name="Plants (Basel)">
        <title>Bridging the Gap: Combining Genomics and Transcriptomics Approaches to Understand Stylosanthes scabra, an Orphan Legume from the Brazilian Caatinga.</title>
        <authorList>
            <person name="Ferreira-Neto J.R.C."/>
            <person name="da Silva M.D."/>
            <person name="Binneck E."/>
            <person name="de Melo N.F."/>
            <person name="da Silva R.H."/>
            <person name="de Melo A.L.T.M."/>
            <person name="Pandolfi V."/>
            <person name="Bustamante F.O."/>
            <person name="Brasileiro-Vidal A.C."/>
            <person name="Benko-Iseppon A.M."/>
        </authorList>
    </citation>
    <scope>NUCLEOTIDE SEQUENCE [LARGE SCALE GENOMIC DNA]</scope>
    <source>
        <tissue evidence="1">Leaves</tissue>
    </source>
</reference>